<dbReference type="PANTHER" id="PTHR42788">
    <property type="entry name" value="TAURINE IMPORT ATP-BINDING PROTEIN-RELATED"/>
    <property type="match status" value="1"/>
</dbReference>
<dbReference type="GO" id="GO:0005524">
    <property type="term" value="F:ATP binding"/>
    <property type="evidence" value="ECO:0007669"/>
    <property type="project" value="UniProtKB-KW"/>
</dbReference>
<dbReference type="Pfam" id="PF00005">
    <property type="entry name" value="ABC_tran"/>
    <property type="match status" value="1"/>
</dbReference>
<gene>
    <name evidence="6" type="ORF">DFO60_4765</name>
</gene>
<evidence type="ECO:0000256" key="4">
    <source>
        <dbReference type="ARBA" id="ARBA00022840"/>
    </source>
</evidence>
<keyword evidence="3" id="KW-0547">Nucleotide-binding</keyword>
<feature type="domain" description="ABC transporter" evidence="5">
    <location>
        <begin position="24"/>
        <end position="255"/>
    </location>
</feature>
<dbReference type="Gene3D" id="3.40.50.300">
    <property type="entry name" value="P-loop containing nucleotide triphosphate hydrolases"/>
    <property type="match status" value="1"/>
</dbReference>
<accession>A0A3D9E7U4</accession>
<keyword evidence="2" id="KW-0813">Transport</keyword>
<evidence type="ECO:0000256" key="3">
    <source>
        <dbReference type="ARBA" id="ARBA00022741"/>
    </source>
</evidence>
<keyword evidence="4 6" id="KW-0067">ATP-binding</keyword>
<dbReference type="GO" id="GO:0016887">
    <property type="term" value="F:ATP hydrolysis activity"/>
    <property type="evidence" value="ECO:0007669"/>
    <property type="project" value="InterPro"/>
</dbReference>
<dbReference type="CDD" id="cd03293">
    <property type="entry name" value="ABC_NrtD_SsuB_transporters"/>
    <property type="match status" value="1"/>
</dbReference>
<evidence type="ECO:0000313" key="6">
    <source>
        <dbReference type="EMBL" id="REC98971.1"/>
    </source>
</evidence>
<evidence type="ECO:0000259" key="5">
    <source>
        <dbReference type="PROSITE" id="PS50893"/>
    </source>
</evidence>
<name>A0A3D9E7U4_ECTOL</name>
<dbReference type="InterPro" id="IPR027417">
    <property type="entry name" value="P-loop_NTPase"/>
</dbReference>
<reference evidence="6 7" key="1">
    <citation type="submission" date="2018-07" db="EMBL/GenBank/DDBJ databases">
        <title>Genome sequencing of rice bacterial endophytes.</title>
        <authorList>
            <person name="Venturi V."/>
        </authorList>
    </citation>
    <scope>NUCLEOTIDE SEQUENCE [LARGE SCALE GENOMIC DNA]</scope>
    <source>
        <strain evidence="6 7">AG1002</strain>
    </source>
</reference>
<dbReference type="InterPro" id="IPR050166">
    <property type="entry name" value="ABC_transporter_ATP-bind"/>
</dbReference>
<dbReference type="PROSITE" id="PS50893">
    <property type="entry name" value="ABC_TRANSPORTER_2"/>
    <property type="match status" value="1"/>
</dbReference>
<evidence type="ECO:0000256" key="2">
    <source>
        <dbReference type="ARBA" id="ARBA00022448"/>
    </source>
</evidence>
<comment type="similarity">
    <text evidence="1">Belongs to the ABC transporter superfamily.</text>
</comment>
<protein>
    <submittedName>
        <fullName evidence="6">NitT/TauT family transport system ATP-binding protein</fullName>
    </submittedName>
</protein>
<dbReference type="InterPro" id="IPR003593">
    <property type="entry name" value="AAA+_ATPase"/>
</dbReference>
<dbReference type="RefSeq" id="WP_108576236.1">
    <property type="nucleotide sequence ID" value="NZ_QRDL01000010.1"/>
</dbReference>
<dbReference type="InterPro" id="IPR017871">
    <property type="entry name" value="ABC_transporter-like_CS"/>
</dbReference>
<dbReference type="Proteomes" id="UP000256988">
    <property type="component" value="Unassembled WGS sequence"/>
</dbReference>
<dbReference type="PANTHER" id="PTHR42788:SF13">
    <property type="entry name" value="ALIPHATIC SULFONATES IMPORT ATP-BINDING PROTEIN SSUB"/>
    <property type="match status" value="1"/>
</dbReference>
<comment type="caution">
    <text evidence="6">The sequence shown here is derived from an EMBL/GenBank/DDBJ whole genome shotgun (WGS) entry which is preliminary data.</text>
</comment>
<dbReference type="EMBL" id="QRDL01000010">
    <property type="protein sequence ID" value="REC98971.1"/>
    <property type="molecule type" value="Genomic_DNA"/>
</dbReference>
<proteinExistence type="inferred from homology"/>
<dbReference type="InterPro" id="IPR003439">
    <property type="entry name" value="ABC_transporter-like_ATP-bd"/>
</dbReference>
<dbReference type="SMART" id="SM00382">
    <property type="entry name" value="AAA"/>
    <property type="match status" value="1"/>
</dbReference>
<sequence>MSAVLKNATPREPIGSIAPAPTVISFRNVAKAFTVKGVAKQASHSINVDIQQGQVVTIVGPSGCGKSTLLNMVAGLFAPTEGQVLYSGQPVKGINGRTGYMTQSDHLLPWRDVVGNIAVPLEIRGVGKAERQARIRELLALVGLEGHEKAYPSQLSGGMRKRAALARLLAYDPETLLMDEPFAALDAQLRMRMQTELFKLSRQLKKTVLFVTHDLDEAVALGDRCLIFSGRPGTIVRDVTIPLGDERNILQLRKDPRYHQICGDLWEFITPSQDA</sequence>
<evidence type="ECO:0000313" key="7">
    <source>
        <dbReference type="Proteomes" id="UP000256988"/>
    </source>
</evidence>
<dbReference type="AlphaFoldDB" id="A0A3D9E7U4"/>
<evidence type="ECO:0000256" key="1">
    <source>
        <dbReference type="ARBA" id="ARBA00005417"/>
    </source>
</evidence>
<dbReference type="PROSITE" id="PS00211">
    <property type="entry name" value="ABC_TRANSPORTER_1"/>
    <property type="match status" value="1"/>
</dbReference>
<organism evidence="6 7">
    <name type="scientific">Ectopseudomonas oleovorans</name>
    <name type="common">Pseudomonas oleovorans</name>
    <dbReference type="NCBI Taxonomy" id="301"/>
    <lineage>
        <taxon>Bacteria</taxon>
        <taxon>Pseudomonadati</taxon>
        <taxon>Pseudomonadota</taxon>
        <taxon>Gammaproteobacteria</taxon>
        <taxon>Pseudomonadales</taxon>
        <taxon>Pseudomonadaceae</taxon>
        <taxon>Ectopseudomonas</taxon>
    </lineage>
</organism>
<dbReference type="SUPFAM" id="SSF52540">
    <property type="entry name" value="P-loop containing nucleoside triphosphate hydrolases"/>
    <property type="match status" value="1"/>
</dbReference>